<dbReference type="InterPro" id="IPR050639">
    <property type="entry name" value="SSR_resolvase"/>
</dbReference>
<dbReference type="InterPro" id="IPR038109">
    <property type="entry name" value="DNA_bind_recomb_sf"/>
</dbReference>
<reference evidence="4 5" key="1">
    <citation type="submission" date="2018-06" db="EMBL/GenBank/DDBJ databases">
        <authorList>
            <consortium name="Pathogen Informatics"/>
            <person name="Doyle S."/>
        </authorList>
    </citation>
    <scope>NUCLEOTIDE SEQUENCE [LARGE SCALE GENOMIC DNA]</scope>
    <source>
        <strain evidence="4 5">NCTC8185</strain>
    </source>
</reference>
<dbReference type="InterPro" id="IPR011109">
    <property type="entry name" value="DNA_bind_recombinase_dom"/>
</dbReference>
<evidence type="ECO:0000256" key="1">
    <source>
        <dbReference type="SAM" id="MobiDB-lite"/>
    </source>
</evidence>
<evidence type="ECO:0000313" key="5">
    <source>
        <dbReference type="Proteomes" id="UP000254076"/>
    </source>
</evidence>
<dbReference type="InterPro" id="IPR036162">
    <property type="entry name" value="Resolvase-like_N_sf"/>
</dbReference>
<dbReference type="PROSITE" id="PS51736">
    <property type="entry name" value="RECOMBINASES_3"/>
    <property type="match status" value="1"/>
</dbReference>
<feature type="domain" description="Resolvase/invertase-type recombinase catalytic" evidence="2">
    <location>
        <begin position="16"/>
        <end position="163"/>
    </location>
</feature>
<evidence type="ECO:0000313" key="4">
    <source>
        <dbReference type="EMBL" id="SUN11960.1"/>
    </source>
</evidence>
<proteinExistence type="predicted"/>
<dbReference type="InterPro" id="IPR025827">
    <property type="entry name" value="Zn_ribbon_recom_dom"/>
</dbReference>
<dbReference type="Pfam" id="PF00239">
    <property type="entry name" value="Resolvase"/>
    <property type="match status" value="1"/>
</dbReference>
<dbReference type="RefSeq" id="WP_154700336.1">
    <property type="nucleotide sequence ID" value="NZ_UHEQ01000003.1"/>
</dbReference>
<dbReference type="GO" id="GO:0000150">
    <property type="term" value="F:DNA strand exchange activity"/>
    <property type="evidence" value="ECO:0007669"/>
    <property type="project" value="InterPro"/>
</dbReference>
<dbReference type="Proteomes" id="UP000254076">
    <property type="component" value="Unassembled WGS sequence"/>
</dbReference>
<dbReference type="SMART" id="SM00857">
    <property type="entry name" value="Resolvase"/>
    <property type="match status" value="1"/>
</dbReference>
<dbReference type="PROSITE" id="PS51737">
    <property type="entry name" value="RECOMBINASE_DNA_BIND"/>
    <property type="match status" value="1"/>
</dbReference>
<dbReference type="GO" id="GO:0003677">
    <property type="term" value="F:DNA binding"/>
    <property type="evidence" value="ECO:0007669"/>
    <property type="project" value="InterPro"/>
</dbReference>
<sequence>MTVKLIKAKHTPEKQRVCAYVRVSTTNSSQLDSLENQIAYFTNLYGNRDDVTFVGVYHDKGISGSTDYRPSFQAMIEDCRKGQIDLIHTKSISRFARSTMTILEVSRELKVFGVGIYFEEQNINTLSSEGEVMLSVLASLAEEELESMSANQRWAFQKKFQRGEMVINTKRFMGYDVDDKGELVINEEEALVVRRIFHLYLDGMGLHRIAKQLNHEKVPTVTGAKWYDTTIRNILRNEKYKGSVLLQKYFHDGVNGKKRLNQGQVEQYLIEDNHEAIISKDDWQVVQEKLNQNSRNQGPNKIYRFTGLLKCQYCSSTLKRQVSYKGKIVWCCSKYIKEGKISCQGMRVPENDINDWQIQTAVTVIERIEDGQKHYSYSSKEGTGNNATPYQRENQSSRLLSGVHRPRRTAIKL</sequence>
<dbReference type="Gene3D" id="3.90.1750.20">
    <property type="entry name" value="Putative Large Serine Recombinase, Chain B, Domain 2"/>
    <property type="match status" value="1"/>
</dbReference>
<dbReference type="AlphaFoldDB" id="A0A8B4RBC5"/>
<dbReference type="Gene3D" id="3.40.50.1390">
    <property type="entry name" value="Resolvase, N-terminal catalytic domain"/>
    <property type="match status" value="1"/>
</dbReference>
<dbReference type="InterPro" id="IPR006119">
    <property type="entry name" value="Resolv_N"/>
</dbReference>
<organism evidence="4 5">
    <name type="scientific">Streptococcus agalactiae</name>
    <dbReference type="NCBI Taxonomy" id="1311"/>
    <lineage>
        <taxon>Bacteria</taxon>
        <taxon>Bacillati</taxon>
        <taxon>Bacillota</taxon>
        <taxon>Bacilli</taxon>
        <taxon>Lactobacillales</taxon>
        <taxon>Streptococcaceae</taxon>
        <taxon>Streptococcus</taxon>
    </lineage>
</organism>
<dbReference type="EMBL" id="UHEQ01000003">
    <property type="protein sequence ID" value="SUN11960.1"/>
    <property type="molecule type" value="Genomic_DNA"/>
</dbReference>
<protein>
    <submittedName>
        <fullName evidence="4">Prophage site-specific recombinase resolvase family protein</fullName>
    </submittedName>
</protein>
<evidence type="ECO:0000259" key="3">
    <source>
        <dbReference type="PROSITE" id="PS51737"/>
    </source>
</evidence>
<dbReference type="PANTHER" id="PTHR30461">
    <property type="entry name" value="DNA-INVERTASE FROM LAMBDOID PROPHAGE"/>
    <property type="match status" value="1"/>
</dbReference>
<name>A0A8B4RBC5_STRAG</name>
<dbReference type="SUPFAM" id="SSF53041">
    <property type="entry name" value="Resolvase-like"/>
    <property type="match status" value="1"/>
</dbReference>
<feature type="region of interest" description="Disordered" evidence="1">
    <location>
        <begin position="375"/>
        <end position="398"/>
    </location>
</feature>
<evidence type="ECO:0000259" key="2">
    <source>
        <dbReference type="PROSITE" id="PS51736"/>
    </source>
</evidence>
<dbReference type="CDD" id="cd00338">
    <property type="entry name" value="Ser_Recombinase"/>
    <property type="match status" value="1"/>
</dbReference>
<dbReference type="PANTHER" id="PTHR30461:SF23">
    <property type="entry name" value="DNA RECOMBINASE-RELATED"/>
    <property type="match status" value="1"/>
</dbReference>
<accession>A0A8B4RBC5</accession>
<comment type="caution">
    <text evidence="4">The sequence shown here is derived from an EMBL/GenBank/DDBJ whole genome shotgun (WGS) entry which is preliminary data.</text>
</comment>
<feature type="domain" description="Recombinase" evidence="3">
    <location>
        <begin position="172"/>
        <end position="296"/>
    </location>
</feature>
<dbReference type="Pfam" id="PF13408">
    <property type="entry name" value="Zn_ribbon_recom"/>
    <property type="match status" value="1"/>
</dbReference>
<dbReference type="Pfam" id="PF07508">
    <property type="entry name" value="Recombinase"/>
    <property type="match status" value="1"/>
</dbReference>
<gene>
    <name evidence="4" type="primary">spoIVCA</name>
    <name evidence="4" type="ORF">NCTC8185_00063</name>
</gene>